<accession>E3J237</accession>
<evidence type="ECO:0000313" key="2">
    <source>
        <dbReference type="EMBL" id="ADP84142.1"/>
    </source>
</evidence>
<sequence>MAHPVASRGSAVVRRSRAARLTYAFGVSLPGPVAAGAAGLVAVELLVLMAWGADTRAQAGAGSALRVGADLWLLAHGASLRLPAGAVHFHPLGLVVMPLLVAASAGYRLAAARAEQHSLLQRAMAGRLRLPIRPGATLAAGAVRPTGAKAAASAPSRVSRRAAALDVVAVVVAQTALVLAVCLAASAPAARPAVGSAVAGAIVLSGLGATAGVLAGHRRVRSAWRLVPAVLRVPLAAGCAATAALAAVGALGLSVLLIVRAGSVAAAANGLGPGVVGGFGLFAGQVAVLPNLVVWGVCYALGVGFAAGPELTLTPTTAAPSSLPDLPVLRLLPTAPLPGWAWLVLAVAPLAAGVALALTVRRGSPGAAFGGRLSMVCAGTVVCTLLVGLLAAVSGGGIGAGVAARLGPASGWAMLATFVEVGMAGALVTSVAELVRRR</sequence>
<keyword evidence="1" id="KW-0812">Transmembrane</keyword>
<dbReference type="HOGENOM" id="CLU_625229_0_0_11"/>
<feature type="transmembrane region" description="Helical" evidence="1">
    <location>
        <begin position="193"/>
        <end position="214"/>
    </location>
</feature>
<dbReference type="InParanoid" id="E3J237"/>
<dbReference type="RefSeq" id="WP_013427260.1">
    <property type="nucleotide sequence ID" value="NC_014666.1"/>
</dbReference>
<reference evidence="2 3" key="1">
    <citation type="submission" date="2010-10" db="EMBL/GenBank/DDBJ databases">
        <title>Complete sequence of Frankia sp. EuI1c.</title>
        <authorList>
            <consortium name="US DOE Joint Genome Institute"/>
            <person name="Lucas S."/>
            <person name="Copeland A."/>
            <person name="Lapidus A."/>
            <person name="Cheng J.-F."/>
            <person name="Bruce D."/>
            <person name="Goodwin L."/>
            <person name="Pitluck S."/>
            <person name="Chertkov O."/>
            <person name="Detter J.C."/>
            <person name="Han C."/>
            <person name="Tapia R."/>
            <person name="Land M."/>
            <person name="Hauser L."/>
            <person name="Jeffries C."/>
            <person name="Kyrpides N."/>
            <person name="Ivanova N."/>
            <person name="Mikhailova N."/>
            <person name="Beauchemin N."/>
            <person name="Sen A."/>
            <person name="Sur S.A."/>
            <person name="Gtari M."/>
            <person name="Wall L."/>
            <person name="Tisa L."/>
            <person name="Woyke T."/>
        </authorList>
    </citation>
    <scope>NUCLEOTIDE SEQUENCE [LARGE SCALE GENOMIC DNA]</scope>
    <source>
        <strain evidence="3">DSM 45817 / CECT 9037 / EuI1c</strain>
    </source>
</reference>
<feature type="transmembrane region" description="Helical" evidence="1">
    <location>
        <begin position="163"/>
        <end position="187"/>
    </location>
</feature>
<feature type="transmembrane region" description="Helical" evidence="1">
    <location>
        <begin position="264"/>
        <end position="282"/>
    </location>
</feature>
<gene>
    <name evidence="2" type="ordered locus">FraEuI1c_6158</name>
</gene>
<dbReference type="Proteomes" id="UP000002484">
    <property type="component" value="Chromosome"/>
</dbReference>
<evidence type="ECO:0008006" key="4">
    <source>
        <dbReference type="Google" id="ProtNLM"/>
    </source>
</evidence>
<feature type="transmembrane region" description="Helical" evidence="1">
    <location>
        <begin position="412"/>
        <end position="435"/>
    </location>
</feature>
<dbReference type="STRING" id="298654.FraEuI1c_6158"/>
<evidence type="ECO:0000313" key="3">
    <source>
        <dbReference type="Proteomes" id="UP000002484"/>
    </source>
</evidence>
<dbReference type="AlphaFoldDB" id="E3J237"/>
<dbReference type="OrthoDB" id="3218351at2"/>
<dbReference type="eggNOG" id="ENOG5033EIZ">
    <property type="taxonomic scope" value="Bacteria"/>
</dbReference>
<protein>
    <recommendedName>
        <fullName evidence="4">Integral membrane protein</fullName>
    </recommendedName>
</protein>
<dbReference type="Pfam" id="PF19877">
    <property type="entry name" value="DUF6350"/>
    <property type="match status" value="1"/>
</dbReference>
<feature type="transmembrane region" description="Helical" evidence="1">
    <location>
        <begin position="21"/>
        <end position="43"/>
    </location>
</feature>
<keyword evidence="1" id="KW-1133">Transmembrane helix</keyword>
<keyword evidence="1" id="KW-0472">Membrane</keyword>
<dbReference type="InterPro" id="IPR045931">
    <property type="entry name" value="DUF6350"/>
</dbReference>
<feature type="transmembrane region" description="Helical" evidence="1">
    <location>
        <begin position="339"/>
        <end position="360"/>
    </location>
</feature>
<feature type="transmembrane region" description="Helical" evidence="1">
    <location>
        <begin position="89"/>
        <end position="110"/>
    </location>
</feature>
<feature type="transmembrane region" description="Helical" evidence="1">
    <location>
        <begin position="289"/>
        <end position="307"/>
    </location>
</feature>
<name>E3J237_PSEI1</name>
<dbReference type="EMBL" id="CP002299">
    <property type="protein sequence ID" value="ADP84142.1"/>
    <property type="molecule type" value="Genomic_DNA"/>
</dbReference>
<feature type="transmembrane region" description="Helical" evidence="1">
    <location>
        <begin position="235"/>
        <end position="258"/>
    </location>
</feature>
<evidence type="ECO:0000256" key="1">
    <source>
        <dbReference type="SAM" id="Phobius"/>
    </source>
</evidence>
<dbReference type="KEGG" id="fri:FraEuI1c_6158"/>
<feature type="transmembrane region" description="Helical" evidence="1">
    <location>
        <begin position="372"/>
        <end position="392"/>
    </location>
</feature>
<keyword evidence="3" id="KW-1185">Reference proteome</keyword>
<organism evidence="2 3">
    <name type="scientific">Pseudofrankia inefficax (strain DSM 45817 / CECT 9037 / DDB 130130 / EuI1c)</name>
    <name type="common">Frankia inefficax</name>
    <dbReference type="NCBI Taxonomy" id="298654"/>
    <lineage>
        <taxon>Bacteria</taxon>
        <taxon>Bacillati</taxon>
        <taxon>Actinomycetota</taxon>
        <taxon>Actinomycetes</taxon>
        <taxon>Frankiales</taxon>
        <taxon>Frankiaceae</taxon>
        <taxon>Pseudofrankia</taxon>
    </lineage>
</organism>
<proteinExistence type="predicted"/>